<gene>
    <name evidence="5" type="ORF">WOB96_02065</name>
</gene>
<dbReference type="Proteomes" id="UP001446205">
    <property type="component" value="Unassembled WGS sequence"/>
</dbReference>
<dbReference type="PANTHER" id="PTHR43736:SF1">
    <property type="entry name" value="DIHYDRONEOPTERIN TRIPHOSPHATE DIPHOSPHATASE"/>
    <property type="match status" value="1"/>
</dbReference>
<accession>A0ABU9D5E7</accession>
<dbReference type="InterPro" id="IPR000086">
    <property type="entry name" value="NUDIX_hydrolase_dom"/>
</dbReference>
<reference evidence="5 6" key="1">
    <citation type="submission" date="2024-04" db="EMBL/GenBank/DDBJ databases">
        <authorList>
            <person name="Abashina T."/>
            <person name="Shaikin A."/>
        </authorList>
    </citation>
    <scope>NUCLEOTIDE SEQUENCE [LARGE SCALE GENOMIC DNA]</scope>
    <source>
        <strain evidence="5 6">AAFK</strain>
    </source>
</reference>
<organism evidence="5 6">
    <name type="scientific">Thermithiobacillus plumbiphilus</name>
    <dbReference type="NCBI Taxonomy" id="1729899"/>
    <lineage>
        <taxon>Bacteria</taxon>
        <taxon>Pseudomonadati</taxon>
        <taxon>Pseudomonadota</taxon>
        <taxon>Acidithiobacillia</taxon>
        <taxon>Acidithiobacillales</taxon>
        <taxon>Thermithiobacillaceae</taxon>
        <taxon>Thermithiobacillus</taxon>
    </lineage>
</organism>
<keyword evidence="6" id="KW-1185">Reference proteome</keyword>
<keyword evidence="2 3" id="KW-0378">Hydrolase</keyword>
<dbReference type="GO" id="GO:0016787">
    <property type="term" value="F:hydrolase activity"/>
    <property type="evidence" value="ECO:0007669"/>
    <property type="project" value="UniProtKB-KW"/>
</dbReference>
<evidence type="ECO:0000256" key="2">
    <source>
        <dbReference type="ARBA" id="ARBA00022801"/>
    </source>
</evidence>
<dbReference type="InterPro" id="IPR020476">
    <property type="entry name" value="Nudix_hydrolase"/>
</dbReference>
<dbReference type="PROSITE" id="PS00893">
    <property type="entry name" value="NUDIX_BOX"/>
    <property type="match status" value="1"/>
</dbReference>
<dbReference type="InterPro" id="IPR015797">
    <property type="entry name" value="NUDIX_hydrolase-like_dom_sf"/>
</dbReference>
<name>A0ABU9D5E7_9PROT</name>
<evidence type="ECO:0000256" key="3">
    <source>
        <dbReference type="RuleBase" id="RU003476"/>
    </source>
</evidence>
<dbReference type="PRINTS" id="PR00502">
    <property type="entry name" value="NUDIXFAMILY"/>
</dbReference>
<dbReference type="RefSeq" id="WP_341369608.1">
    <property type="nucleotide sequence ID" value="NZ_JBBPCO010000002.1"/>
</dbReference>
<evidence type="ECO:0000256" key="1">
    <source>
        <dbReference type="ARBA" id="ARBA00001946"/>
    </source>
</evidence>
<proteinExistence type="inferred from homology"/>
<dbReference type="SUPFAM" id="SSF55811">
    <property type="entry name" value="Nudix"/>
    <property type="match status" value="1"/>
</dbReference>
<dbReference type="InterPro" id="IPR020084">
    <property type="entry name" value="NUDIX_hydrolase_CS"/>
</dbReference>
<dbReference type="EMBL" id="JBBPCO010000002">
    <property type="protein sequence ID" value="MEK8088541.1"/>
    <property type="molecule type" value="Genomic_DNA"/>
</dbReference>
<dbReference type="Pfam" id="PF00293">
    <property type="entry name" value="NUDIX"/>
    <property type="match status" value="1"/>
</dbReference>
<dbReference type="PROSITE" id="PS51462">
    <property type="entry name" value="NUDIX"/>
    <property type="match status" value="1"/>
</dbReference>
<protein>
    <submittedName>
        <fullName evidence="5">NUDIX hydrolase</fullName>
    </submittedName>
</protein>
<evidence type="ECO:0000313" key="6">
    <source>
        <dbReference type="Proteomes" id="UP001446205"/>
    </source>
</evidence>
<feature type="domain" description="Nudix hydrolase" evidence="4">
    <location>
        <begin position="5"/>
        <end position="135"/>
    </location>
</feature>
<sequence>MDRKSPRISVDIIIEKADDPARPVLLIERHFEPLGYAIPGGFVDYGETLEAAACREALEETGLRVELERLLYCYSDPARDPRGHTISAVFLASAIGEAQAADDAKALAWYARGDWPADLVFDHRRILEDYLRFRETGMLPAPGSCPALS</sequence>
<comment type="similarity">
    <text evidence="3">Belongs to the Nudix hydrolase family.</text>
</comment>
<comment type="cofactor">
    <cofactor evidence="1">
        <name>Mg(2+)</name>
        <dbReference type="ChEBI" id="CHEBI:18420"/>
    </cofactor>
</comment>
<dbReference type="Gene3D" id="3.90.79.10">
    <property type="entry name" value="Nucleoside Triphosphate Pyrophosphohydrolase"/>
    <property type="match status" value="1"/>
</dbReference>
<dbReference type="CDD" id="cd18873">
    <property type="entry name" value="NUDIX_NadM_like"/>
    <property type="match status" value="1"/>
</dbReference>
<evidence type="ECO:0000313" key="5">
    <source>
        <dbReference type="EMBL" id="MEK8088541.1"/>
    </source>
</evidence>
<comment type="caution">
    <text evidence="5">The sequence shown here is derived from an EMBL/GenBank/DDBJ whole genome shotgun (WGS) entry which is preliminary data.</text>
</comment>
<dbReference type="PANTHER" id="PTHR43736">
    <property type="entry name" value="ADP-RIBOSE PYROPHOSPHATASE"/>
    <property type="match status" value="1"/>
</dbReference>
<evidence type="ECO:0000259" key="4">
    <source>
        <dbReference type="PROSITE" id="PS51462"/>
    </source>
</evidence>